<accession>Q8TI40</accession>
<dbReference type="EnsemblBacteria" id="AAM07660">
    <property type="protein sequence ID" value="AAM07660"/>
    <property type="gene ID" value="MA_4316"/>
</dbReference>
<evidence type="ECO:0000313" key="1">
    <source>
        <dbReference type="EMBL" id="AAM07660.1"/>
    </source>
</evidence>
<dbReference type="Gene3D" id="2.130.10.10">
    <property type="entry name" value="YVTN repeat-like/Quinoprotein amine dehydrogenase"/>
    <property type="match status" value="1"/>
</dbReference>
<keyword evidence="2" id="KW-1185">Reference proteome</keyword>
<dbReference type="InterPro" id="IPR011047">
    <property type="entry name" value="Quinoprotein_ADH-like_sf"/>
</dbReference>
<dbReference type="InterPro" id="IPR015943">
    <property type="entry name" value="WD40/YVTN_repeat-like_dom_sf"/>
</dbReference>
<dbReference type="Proteomes" id="UP000002487">
    <property type="component" value="Chromosome"/>
</dbReference>
<protein>
    <submittedName>
        <fullName evidence="1">Uncharacterized protein</fullName>
    </submittedName>
</protein>
<dbReference type="HOGENOM" id="CLU_1830584_0_0_2"/>
<organism evidence="1 2">
    <name type="scientific">Methanosarcina acetivorans (strain ATCC 35395 / DSM 2834 / JCM 12185 / C2A)</name>
    <dbReference type="NCBI Taxonomy" id="188937"/>
    <lineage>
        <taxon>Archaea</taxon>
        <taxon>Methanobacteriati</taxon>
        <taxon>Methanobacteriota</taxon>
        <taxon>Stenosarchaea group</taxon>
        <taxon>Methanomicrobia</taxon>
        <taxon>Methanosarcinales</taxon>
        <taxon>Methanosarcinaceae</taxon>
        <taxon>Methanosarcina</taxon>
    </lineage>
</organism>
<reference evidence="1 2" key="1">
    <citation type="journal article" date="2002" name="Genome Res.">
        <title>The genome of Methanosarcina acetivorans reveals extensive metabolic and physiological diversity.</title>
        <authorList>
            <person name="Galagan J.E."/>
            <person name="Nusbaum C."/>
            <person name="Roy A."/>
            <person name="Endrizzi M.G."/>
            <person name="Macdonald P."/>
            <person name="FitzHugh W."/>
            <person name="Calvo S."/>
            <person name="Engels R."/>
            <person name="Smirnov S."/>
            <person name="Atnoor D."/>
            <person name="Brown A."/>
            <person name="Allen N."/>
            <person name="Naylor J."/>
            <person name="Stange-Thomann N."/>
            <person name="DeArellano K."/>
            <person name="Johnson R."/>
            <person name="Linton L."/>
            <person name="McEwan P."/>
            <person name="McKernan K."/>
            <person name="Talamas J."/>
            <person name="Tirrell A."/>
            <person name="Ye W."/>
            <person name="Zimmer A."/>
            <person name="Barber R.D."/>
            <person name="Cann I."/>
            <person name="Graham D.E."/>
            <person name="Grahame D.A."/>
            <person name="Guss A."/>
            <person name="Hedderich R."/>
            <person name="Ingram-Smith C."/>
            <person name="Kuettner C.H."/>
            <person name="Krzycki J.A."/>
            <person name="Leigh J.A."/>
            <person name="Li W."/>
            <person name="Liu J."/>
            <person name="Mukhopadhyay B."/>
            <person name="Reeve J.N."/>
            <person name="Smith K."/>
            <person name="Springer T.A."/>
            <person name="Umayam L.A."/>
            <person name="White O."/>
            <person name="White R.H."/>
            <person name="de Macario E.C."/>
            <person name="Ferry J.G."/>
            <person name="Jarrell K.F."/>
            <person name="Jing H."/>
            <person name="Macario A.J.L."/>
            <person name="Paulsen I."/>
            <person name="Pritchett M."/>
            <person name="Sowers K.R."/>
            <person name="Swanson R.V."/>
            <person name="Zinder S.H."/>
            <person name="Lander E."/>
            <person name="Metcalf W.W."/>
            <person name="Birren B."/>
        </authorList>
    </citation>
    <scope>NUCLEOTIDE SEQUENCE [LARGE SCALE GENOMIC DNA]</scope>
    <source>
        <strain evidence="2">ATCC 35395 / DSM 2834 / JCM 12185 / C2A</strain>
    </source>
</reference>
<gene>
    <name evidence="1" type="ordered locus">MA_4316</name>
</gene>
<dbReference type="AlphaFoldDB" id="Q8TI40"/>
<evidence type="ECO:0000313" key="2">
    <source>
        <dbReference type="Proteomes" id="UP000002487"/>
    </source>
</evidence>
<name>Q8TI40_METAC</name>
<proteinExistence type="predicted"/>
<dbReference type="EMBL" id="AE010299">
    <property type="protein sequence ID" value="AAM07660.1"/>
    <property type="molecule type" value="Genomic_DNA"/>
</dbReference>
<dbReference type="SUPFAM" id="SSF50998">
    <property type="entry name" value="Quinoprotein alcohol dehydrogenase-like"/>
    <property type="match status" value="1"/>
</dbReference>
<dbReference type="KEGG" id="mac:MA_4316"/>
<dbReference type="InParanoid" id="Q8TI40"/>
<sequence>MNYNNFFRVLIVYVCGGCRGYTNVQTYCFNATTGEPVWSIPSKTADDGGIRGWTCSVAVADRLVYSGSEDDGYFGYGSLYSLDAFTGDVVWYVPYAGSSPALKGIRDPFLNSSGFTGFSGITISADDVEFSGFEIPGPKI</sequence>